<sequence length="190" mass="21836">MLRRFVFGAWKSGQSEMWHYPTFGCCPVLRDRRWPLMFQHSIYKPPCVRATMPFRAESLIYRSKSNPLGVPQMGEGGRHRRQAYLKDNGDWWREPWASNTLETESELEPDCWIKKVRHQSRSVIFAQRAPTEACRARPRQPSWDGRGSSGKWEGDGSLVGVAVTGGGGLIVRTPVRRFTVMRMIRRASGL</sequence>
<evidence type="ECO:0000313" key="2">
    <source>
        <dbReference type="Proteomes" id="UP001230504"/>
    </source>
</evidence>
<reference evidence="1" key="1">
    <citation type="submission" date="2021-06" db="EMBL/GenBank/DDBJ databases">
        <title>Comparative genomics, transcriptomics and evolutionary studies reveal genomic signatures of adaptation to plant cell wall in hemibiotrophic fungi.</title>
        <authorList>
            <consortium name="DOE Joint Genome Institute"/>
            <person name="Baroncelli R."/>
            <person name="Diaz J.F."/>
            <person name="Benocci T."/>
            <person name="Peng M."/>
            <person name="Battaglia E."/>
            <person name="Haridas S."/>
            <person name="Andreopoulos W."/>
            <person name="Labutti K."/>
            <person name="Pangilinan J."/>
            <person name="Floch G.L."/>
            <person name="Makela M.R."/>
            <person name="Henrissat B."/>
            <person name="Grigoriev I.V."/>
            <person name="Crouch J.A."/>
            <person name="De Vries R.P."/>
            <person name="Sukno S.A."/>
            <person name="Thon M.R."/>
        </authorList>
    </citation>
    <scope>NUCLEOTIDE SEQUENCE</scope>
    <source>
        <strain evidence="1">CBS 125086</strain>
    </source>
</reference>
<accession>A0AAD8Q672</accession>
<proteinExistence type="predicted"/>
<organism evidence="1 2">
    <name type="scientific">Colletotrichum navitas</name>
    <dbReference type="NCBI Taxonomy" id="681940"/>
    <lineage>
        <taxon>Eukaryota</taxon>
        <taxon>Fungi</taxon>
        <taxon>Dikarya</taxon>
        <taxon>Ascomycota</taxon>
        <taxon>Pezizomycotina</taxon>
        <taxon>Sordariomycetes</taxon>
        <taxon>Hypocreomycetidae</taxon>
        <taxon>Glomerellales</taxon>
        <taxon>Glomerellaceae</taxon>
        <taxon>Colletotrichum</taxon>
        <taxon>Colletotrichum graminicola species complex</taxon>
    </lineage>
</organism>
<gene>
    <name evidence="1" type="ORF">LY79DRAFT_544953</name>
</gene>
<dbReference type="GeneID" id="85441387"/>
<protein>
    <submittedName>
        <fullName evidence="1">Uncharacterized protein</fullName>
    </submittedName>
</protein>
<name>A0AAD8Q672_9PEZI</name>
<keyword evidence="2" id="KW-1185">Reference proteome</keyword>
<comment type="caution">
    <text evidence="1">The sequence shown here is derived from an EMBL/GenBank/DDBJ whole genome shotgun (WGS) entry which is preliminary data.</text>
</comment>
<dbReference type="RefSeq" id="XP_060416897.1">
    <property type="nucleotide sequence ID" value="XM_060557147.1"/>
</dbReference>
<evidence type="ECO:0000313" key="1">
    <source>
        <dbReference type="EMBL" id="KAK1595978.1"/>
    </source>
</evidence>
<dbReference type="EMBL" id="JAHLJV010000013">
    <property type="protein sequence ID" value="KAK1595978.1"/>
    <property type="molecule type" value="Genomic_DNA"/>
</dbReference>
<dbReference type="AlphaFoldDB" id="A0AAD8Q672"/>
<dbReference type="Proteomes" id="UP001230504">
    <property type="component" value="Unassembled WGS sequence"/>
</dbReference>